<dbReference type="EMBL" id="ML741764">
    <property type="protein sequence ID" value="KAE8332717.1"/>
    <property type="molecule type" value="Genomic_DNA"/>
</dbReference>
<accession>A0A5N6XHJ9</accession>
<evidence type="ECO:0000313" key="1">
    <source>
        <dbReference type="EMBL" id="KAE8332717.1"/>
    </source>
</evidence>
<dbReference type="PANTHER" id="PTHR43857:SF1">
    <property type="entry name" value="YJGH FAMILY PROTEIN"/>
    <property type="match status" value="1"/>
</dbReference>
<dbReference type="SUPFAM" id="SSF55298">
    <property type="entry name" value="YjgF-like"/>
    <property type="match status" value="1"/>
</dbReference>
<reference evidence="2" key="1">
    <citation type="submission" date="2019-04" db="EMBL/GenBank/DDBJ databases">
        <title>Friends and foes A comparative genomics studyof 23 Aspergillus species from section Flavi.</title>
        <authorList>
            <consortium name="DOE Joint Genome Institute"/>
            <person name="Kjaerbolling I."/>
            <person name="Vesth T."/>
            <person name="Frisvad J.C."/>
            <person name="Nybo J.L."/>
            <person name="Theobald S."/>
            <person name="Kildgaard S."/>
            <person name="Isbrandt T."/>
            <person name="Kuo A."/>
            <person name="Sato A."/>
            <person name="Lyhne E.K."/>
            <person name="Kogle M.E."/>
            <person name="Wiebenga A."/>
            <person name="Kun R.S."/>
            <person name="Lubbers R.J."/>
            <person name="Makela M.R."/>
            <person name="Barry K."/>
            <person name="Chovatia M."/>
            <person name="Clum A."/>
            <person name="Daum C."/>
            <person name="Haridas S."/>
            <person name="He G."/>
            <person name="LaButti K."/>
            <person name="Lipzen A."/>
            <person name="Mondo S."/>
            <person name="Riley R."/>
            <person name="Salamov A."/>
            <person name="Simmons B.A."/>
            <person name="Magnuson J.K."/>
            <person name="Henrissat B."/>
            <person name="Mortensen U.H."/>
            <person name="Larsen T.O."/>
            <person name="Devries R.P."/>
            <person name="Grigoriev I.V."/>
            <person name="Machida M."/>
            <person name="Baker S.E."/>
            <person name="Andersen M.R."/>
        </authorList>
    </citation>
    <scope>NUCLEOTIDE SEQUENCE [LARGE SCALE GENOMIC DNA]</scope>
    <source>
        <strain evidence="2">CBS 130017</strain>
    </source>
</reference>
<gene>
    <name evidence="1" type="ORF">BDV39DRAFT_188824</name>
</gene>
<keyword evidence="2" id="KW-1185">Reference proteome</keyword>
<dbReference type="CDD" id="cd06152">
    <property type="entry name" value="YjgF_YER057c_UK114_like_4"/>
    <property type="match status" value="1"/>
</dbReference>
<evidence type="ECO:0000313" key="2">
    <source>
        <dbReference type="Proteomes" id="UP000325945"/>
    </source>
</evidence>
<dbReference type="Gene3D" id="3.30.1330.40">
    <property type="entry name" value="RutC-like"/>
    <property type="match status" value="1"/>
</dbReference>
<name>A0A5N6XHJ9_9EURO</name>
<dbReference type="AlphaFoldDB" id="A0A5N6XHJ9"/>
<dbReference type="InterPro" id="IPR006175">
    <property type="entry name" value="YjgF/YER057c/UK114"/>
</dbReference>
<dbReference type="Pfam" id="PF01042">
    <property type="entry name" value="Ribonuc_L-PSP"/>
    <property type="match status" value="1"/>
</dbReference>
<proteinExistence type="predicted"/>
<protein>
    <submittedName>
        <fullName evidence="1">Endoribonuclease L-PSP/chorismate mutase-like protein</fullName>
    </submittedName>
</protein>
<organism evidence="1 2">
    <name type="scientific">Aspergillus sergii</name>
    <dbReference type="NCBI Taxonomy" id="1034303"/>
    <lineage>
        <taxon>Eukaryota</taxon>
        <taxon>Fungi</taxon>
        <taxon>Dikarya</taxon>
        <taxon>Ascomycota</taxon>
        <taxon>Pezizomycotina</taxon>
        <taxon>Eurotiomycetes</taxon>
        <taxon>Eurotiomycetidae</taxon>
        <taxon>Eurotiales</taxon>
        <taxon>Aspergillaceae</taxon>
        <taxon>Aspergillus</taxon>
        <taxon>Aspergillus subgen. Circumdati</taxon>
    </lineage>
</organism>
<dbReference type="Proteomes" id="UP000325945">
    <property type="component" value="Unassembled WGS sequence"/>
</dbReference>
<dbReference type="InterPro" id="IPR035959">
    <property type="entry name" value="RutC-like_sf"/>
</dbReference>
<dbReference type="PANTHER" id="PTHR43857">
    <property type="entry name" value="BLR7761 PROTEIN"/>
    <property type="match status" value="1"/>
</dbReference>
<sequence length="143" mass="16129">MSHLQYFSYKGFGEHMREVLSYSQAVRIGDRIEISGQGGWDPSTRKVHTDLGEEVNQAFANVELALKDAGGRGWSQVYRVRIFIVHTNDEVIGLLVQNLQRWMPDHKPVLTCVGVKELALEGMRIEIEAFAHDASPEDLSYGL</sequence>